<proteinExistence type="predicted"/>
<organism evidence="1 2">
    <name type="scientific">Pistacia integerrima</name>
    <dbReference type="NCBI Taxonomy" id="434235"/>
    <lineage>
        <taxon>Eukaryota</taxon>
        <taxon>Viridiplantae</taxon>
        <taxon>Streptophyta</taxon>
        <taxon>Embryophyta</taxon>
        <taxon>Tracheophyta</taxon>
        <taxon>Spermatophyta</taxon>
        <taxon>Magnoliopsida</taxon>
        <taxon>eudicotyledons</taxon>
        <taxon>Gunneridae</taxon>
        <taxon>Pentapetalae</taxon>
        <taxon>rosids</taxon>
        <taxon>malvids</taxon>
        <taxon>Sapindales</taxon>
        <taxon>Anacardiaceae</taxon>
        <taxon>Pistacia</taxon>
    </lineage>
</organism>
<reference evidence="2" key="1">
    <citation type="journal article" date="2023" name="G3 (Bethesda)">
        <title>Genome assembly and association tests identify interacting loci associated with vigor, precocity, and sex in interspecific pistachio rootstocks.</title>
        <authorList>
            <person name="Palmer W."/>
            <person name="Jacygrad E."/>
            <person name="Sagayaradj S."/>
            <person name="Cavanaugh K."/>
            <person name="Han R."/>
            <person name="Bertier L."/>
            <person name="Beede B."/>
            <person name="Kafkas S."/>
            <person name="Golino D."/>
            <person name="Preece J."/>
            <person name="Michelmore R."/>
        </authorList>
    </citation>
    <scope>NUCLEOTIDE SEQUENCE [LARGE SCALE GENOMIC DNA]</scope>
</reference>
<evidence type="ECO:0000313" key="2">
    <source>
        <dbReference type="Proteomes" id="UP001163603"/>
    </source>
</evidence>
<protein>
    <submittedName>
        <fullName evidence="1">Uncharacterized protein</fullName>
    </submittedName>
</protein>
<accession>A0ACC0YQI4</accession>
<keyword evidence="2" id="KW-1185">Reference proteome</keyword>
<comment type="caution">
    <text evidence="1">The sequence shown here is derived from an EMBL/GenBank/DDBJ whole genome shotgun (WGS) entry which is preliminary data.</text>
</comment>
<gene>
    <name evidence="1" type="ORF">Pint_22723</name>
</gene>
<evidence type="ECO:0000313" key="1">
    <source>
        <dbReference type="EMBL" id="KAJ0039281.1"/>
    </source>
</evidence>
<sequence length="132" mass="15281">MIDFFLLGCKKGWGDYQLNGHILKKGTHIIIIFVKVIFEKVIRLPETSKSVWPRKLLVSPHSGQSTIEEDQNLIEEEHEDTEECQLIRCSRRQKQNAERDANQQSFINFKTMSAEDLDKLAPDEVILLISNI</sequence>
<name>A0ACC0YQI4_9ROSI</name>
<dbReference type="EMBL" id="CM047741">
    <property type="protein sequence ID" value="KAJ0039281.1"/>
    <property type="molecule type" value="Genomic_DNA"/>
</dbReference>
<dbReference type="Proteomes" id="UP001163603">
    <property type="component" value="Chromosome 6"/>
</dbReference>